<evidence type="ECO:0000313" key="4">
    <source>
        <dbReference type="Ensembl" id="ENSCSAVP00000007953.1"/>
    </source>
</evidence>
<keyword evidence="2" id="KW-1015">Disulfide bond</keyword>
<name>H2YRJ3_CIOSA</name>
<evidence type="ECO:0000256" key="2">
    <source>
        <dbReference type="ARBA" id="ARBA00023157"/>
    </source>
</evidence>
<dbReference type="PANTHER" id="PTHR14002">
    <property type="entry name" value="ENDOGLIN/TGF-BETA RECEPTOR TYPE III"/>
    <property type="match status" value="1"/>
</dbReference>
<dbReference type="AlphaFoldDB" id="H2YRJ3"/>
<reference evidence="5" key="1">
    <citation type="submission" date="2003-08" db="EMBL/GenBank/DDBJ databases">
        <authorList>
            <person name="Birren B."/>
            <person name="Nusbaum C."/>
            <person name="Abebe A."/>
            <person name="Abouelleil A."/>
            <person name="Adekoya E."/>
            <person name="Ait-zahra M."/>
            <person name="Allen N."/>
            <person name="Allen T."/>
            <person name="An P."/>
            <person name="Anderson M."/>
            <person name="Anderson S."/>
            <person name="Arachchi H."/>
            <person name="Armbruster J."/>
            <person name="Bachantsang P."/>
            <person name="Baldwin J."/>
            <person name="Barry A."/>
            <person name="Bayul T."/>
            <person name="Blitshsteyn B."/>
            <person name="Bloom T."/>
            <person name="Blye J."/>
            <person name="Boguslavskiy L."/>
            <person name="Borowsky M."/>
            <person name="Boukhgalter B."/>
            <person name="Brunache A."/>
            <person name="Butler J."/>
            <person name="Calixte N."/>
            <person name="Calvo S."/>
            <person name="Camarata J."/>
            <person name="Campo K."/>
            <person name="Chang J."/>
            <person name="Cheshatsang Y."/>
            <person name="Citroen M."/>
            <person name="Collymore A."/>
            <person name="Considine T."/>
            <person name="Cook A."/>
            <person name="Cooke P."/>
            <person name="Corum B."/>
            <person name="Cuomo C."/>
            <person name="David R."/>
            <person name="Dawoe T."/>
            <person name="Degray S."/>
            <person name="Dodge S."/>
            <person name="Dooley K."/>
            <person name="Dorje P."/>
            <person name="Dorjee K."/>
            <person name="Dorris L."/>
            <person name="Duffey N."/>
            <person name="Dupes A."/>
            <person name="Elkins T."/>
            <person name="Engels R."/>
            <person name="Erickson J."/>
            <person name="Farina A."/>
            <person name="Faro S."/>
            <person name="Ferreira P."/>
            <person name="Fischer H."/>
            <person name="Fitzgerald M."/>
            <person name="Foley K."/>
            <person name="Gage D."/>
            <person name="Galagan J."/>
            <person name="Gearin G."/>
            <person name="Gnerre S."/>
            <person name="Gnirke A."/>
            <person name="Goyette A."/>
            <person name="Graham J."/>
            <person name="Grandbois E."/>
            <person name="Gyaltsen K."/>
            <person name="Hafez N."/>
            <person name="Hagopian D."/>
            <person name="Hagos B."/>
            <person name="Hall J."/>
            <person name="Hatcher B."/>
            <person name="Heller A."/>
            <person name="Higgins H."/>
            <person name="Honan T."/>
            <person name="Horn A."/>
            <person name="Houde N."/>
            <person name="Hughes L."/>
            <person name="Hulme W."/>
            <person name="Husby E."/>
            <person name="Iliev I."/>
            <person name="Jaffe D."/>
            <person name="Jones C."/>
            <person name="Kamal M."/>
            <person name="Kamat A."/>
            <person name="Kamvysselis M."/>
            <person name="Karlsson E."/>
            <person name="Kells C."/>
            <person name="Kieu A."/>
            <person name="Kisner P."/>
            <person name="Kodira C."/>
            <person name="Kulbokas E."/>
            <person name="Labutti K."/>
            <person name="Lama D."/>
            <person name="Landers T."/>
            <person name="Leger J."/>
            <person name="Levine S."/>
            <person name="Lewis D."/>
            <person name="Lewis T."/>
            <person name="Lindblad-toh K."/>
            <person name="Liu X."/>
            <person name="Lokyitsang T."/>
            <person name="Lokyitsang Y."/>
            <person name="Lucien O."/>
            <person name="Lui A."/>
            <person name="Ma L.J."/>
            <person name="Mabbitt R."/>
            <person name="Macdonald J."/>
            <person name="Maclean C."/>
            <person name="Major J."/>
            <person name="Manning J."/>
            <person name="Marabella R."/>
            <person name="Maru K."/>
            <person name="Matthews C."/>
            <person name="Mauceli E."/>
            <person name="Mccarthy M."/>
            <person name="Mcdonough S."/>
            <person name="Mcghee T."/>
            <person name="Meldrim J."/>
            <person name="Meneus L."/>
            <person name="Mesirov J."/>
            <person name="Mihalev A."/>
            <person name="Mihova T."/>
            <person name="Mikkelsen T."/>
            <person name="Mlenga V."/>
            <person name="Moru K."/>
            <person name="Mozes J."/>
            <person name="Mulrain L."/>
            <person name="Munson G."/>
            <person name="Naylor J."/>
            <person name="Newes C."/>
            <person name="Nguyen C."/>
            <person name="Nguyen N."/>
            <person name="Nguyen T."/>
            <person name="Nicol R."/>
            <person name="Nielsen C."/>
            <person name="Nizzari M."/>
            <person name="Norbu C."/>
            <person name="Norbu N."/>
            <person name="O'donnell P."/>
            <person name="Okoawo O."/>
            <person name="O'leary S."/>
            <person name="Omotosho B."/>
            <person name="O'neill K."/>
            <person name="Osman S."/>
            <person name="Parker S."/>
            <person name="Perrin D."/>
            <person name="Phunkhang P."/>
            <person name="Piqani B."/>
            <person name="Purcell S."/>
            <person name="Rachupka T."/>
            <person name="Ramasamy U."/>
            <person name="Rameau R."/>
            <person name="Ray V."/>
            <person name="Raymond C."/>
            <person name="Retta R."/>
            <person name="Richardson S."/>
            <person name="Rise C."/>
            <person name="Rodriguez J."/>
            <person name="Rogers J."/>
            <person name="Rogov P."/>
            <person name="Rutman M."/>
            <person name="Schupbach R."/>
            <person name="Seaman C."/>
            <person name="Settipalli S."/>
            <person name="Sharpe T."/>
            <person name="Sheridan J."/>
            <person name="Sherpa N."/>
            <person name="Shi J."/>
            <person name="Smirnov S."/>
            <person name="Smith C."/>
            <person name="Sougnez C."/>
            <person name="Spencer B."/>
            <person name="Stalker J."/>
            <person name="Stange-thomann N."/>
            <person name="Stavropoulos S."/>
            <person name="Stetson K."/>
            <person name="Stone C."/>
            <person name="Stone S."/>
            <person name="Stubbs M."/>
            <person name="Talamas J."/>
            <person name="Tchuinga P."/>
            <person name="Tenzing P."/>
            <person name="Tesfaye S."/>
            <person name="Theodore J."/>
            <person name="Thoulutsang Y."/>
            <person name="Topham K."/>
            <person name="Towey S."/>
            <person name="Tsamla T."/>
            <person name="Tsomo N."/>
            <person name="Vallee D."/>
            <person name="Vassiliev H."/>
            <person name="Venkataraman V."/>
            <person name="Vinson J."/>
            <person name="Vo A."/>
            <person name="Wade C."/>
            <person name="Wang S."/>
            <person name="Wangchuk T."/>
            <person name="Wangdi T."/>
            <person name="Whittaker C."/>
            <person name="Wilkinson J."/>
            <person name="Wu Y."/>
            <person name="Wyman D."/>
            <person name="Yadav S."/>
            <person name="Yang S."/>
            <person name="Yang X."/>
            <person name="Yeager S."/>
            <person name="Yee E."/>
            <person name="Young G."/>
            <person name="Zainoun J."/>
            <person name="Zembeck L."/>
            <person name="Zimmer A."/>
            <person name="Zody M."/>
            <person name="Lander E."/>
        </authorList>
    </citation>
    <scope>NUCLEOTIDE SEQUENCE [LARGE SCALE GENOMIC DNA]</scope>
</reference>
<evidence type="ECO:0000256" key="1">
    <source>
        <dbReference type="ARBA" id="ARBA00022729"/>
    </source>
</evidence>
<dbReference type="InterPro" id="IPR042235">
    <property type="entry name" value="ZP-C_dom"/>
</dbReference>
<keyword evidence="1" id="KW-0732">Signal</keyword>
<dbReference type="PROSITE" id="PS51034">
    <property type="entry name" value="ZP_2"/>
    <property type="match status" value="1"/>
</dbReference>
<protein>
    <recommendedName>
        <fullName evidence="3">ZP domain-containing protein</fullName>
    </recommendedName>
</protein>
<reference evidence="4" key="3">
    <citation type="submission" date="2025-09" db="UniProtKB">
        <authorList>
            <consortium name="Ensembl"/>
        </authorList>
    </citation>
    <scope>IDENTIFICATION</scope>
</reference>
<keyword evidence="5" id="KW-1185">Reference proteome</keyword>
<dbReference type="Ensembl" id="ENSCSAVT00000008059.1">
    <property type="protein sequence ID" value="ENSCSAVP00000007953.1"/>
    <property type="gene ID" value="ENSCSAVG00000004745.1"/>
</dbReference>
<sequence>MTMYRDSSYTTGSLISSSPTIAEGEILYVAVDLVALSITNQQNEVLVLDRCYATDTTAQRRHIYDFIINGCPSNPAFTLVMENGQSAQAKWAFRVFEWAVQSVTSDVFIVCKVSVCDTGYEACLPTCGSTITPTPPQ</sequence>
<feature type="domain" description="ZP" evidence="3">
    <location>
        <begin position="1"/>
        <end position="134"/>
    </location>
</feature>
<dbReference type="InterPro" id="IPR055355">
    <property type="entry name" value="ZP-C"/>
</dbReference>
<proteinExistence type="predicted"/>
<organism evidence="4 5">
    <name type="scientific">Ciona savignyi</name>
    <name type="common">Pacific transparent sea squirt</name>
    <dbReference type="NCBI Taxonomy" id="51511"/>
    <lineage>
        <taxon>Eukaryota</taxon>
        <taxon>Metazoa</taxon>
        <taxon>Chordata</taxon>
        <taxon>Tunicata</taxon>
        <taxon>Ascidiacea</taxon>
        <taxon>Phlebobranchia</taxon>
        <taxon>Cionidae</taxon>
        <taxon>Ciona</taxon>
    </lineage>
</organism>
<dbReference type="InParanoid" id="H2YRJ3"/>
<accession>H2YRJ3</accession>
<dbReference type="PANTHER" id="PTHR14002:SF20">
    <property type="entry name" value="ZONA PELLUCIDA-LIKE DOMAIN-CONTAINING PROTEIN 1"/>
    <property type="match status" value="1"/>
</dbReference>
<evidence type="ECO:0000313" key="5">
    <source>
        <dbReference type="Proteomes" id="UP000007875"/>
    </source>
</evidence>
<evidence type="ECO:0000259" key="3">
    <source>
        <dbReference type="PROSITE" id="PS51034"/>
    </source>
</evidence>
<dbReference type="Proteomes" id="UP000007875">
    <property type="component" value="Unassembled WGS sequence"/>
</dbReference>
<dbReference type="HOGENOM" id="CLU_1869715_0_0_1"/>
<reference evidence="4" key="2">
    <citation type="submission" date="2025-08" db="UniProtKB">
        <authorList>
            <consortium name="Ensembl"/>
        </authorList>
    </citation>
    <scope>IDENTIFICATION</scope>
</reference>
<dbReference type="InterPro" id="IPR001507">
    <property type="entry name" value="ZP_dom"/>
</dbReference>
<dbReference type="Gene3D" id="2.60.40.4100">
    <property type="entry name" value="Zona pellucida, ZP-C domain"/>
    <property type="match status" value="1"/>
</dbReference>
<dbReference type="Pfam" id="PF00100">
    <property type="entry name" value="Zona_pellucida"/>
    <property type="match status" value="1"/>
</dbReference>